<feature type="compositionally biased region" description="Polar residues" evidence="6">
    <location>
        <begin position="16"/>
        <end position="37"/>
    </location>
</feature>
<name>A0ABM1B0E7_LIMPO</name>
<evidence type="ECO:0000256" key="6">
    <source>
        <dbReference type="SAM" id="MobiDB-lite"/>
    </source>
</evidence>
<dbReference type="Pfam" id="PF00010">
    <property type="entry name" value="HLH"/>
    <property type="match status" value="1"/>
</dbReference>
<reference evidence="9" key="1">
    <citation type="submission" date="2025-08" db="UniProtKB">
        <authorList>
            <consortium name="RefSeq"/>
        </authorList>
    </citation>
    <scope>IDENTIFICATION</scope>
    <source>
        <tissue evidence="9">Muscle</tissue>
    </source>
</reference>
<gene>
    <name evidence="9" type="primary">LOC106457362</name>
</gene>
<dbReference type="InterPro" id="IPR011598">
    <property type="entry name" value="bHLH_dom"/>
</dbReference>
<dbReference type="PANTHER" id="PTHR19290">
    <property type="entry name" value="BASIC HELIX-LOOP-HELIX PROTEIN NEUROGENIN-RELATED"/>
    <property type="match status" value="1"/>
</dbReference>
<dbReference type="SUPFAM" id="SSF47459">
    <property type="entry name" value="HLH, helix-loop-helix DNA-binding domain"/>
    <property type="match status" value="1"/>
</dbReference>
<evidence type="ECO:0000256" key="2">
    <source>
        <dbReference type="ARBA" id="ARBA00022473"/>
    </source>
</evidence>
<protein>
    <submittedName>
        <fullName evidence="9">Basic helix-loop-helix transcription factor amos-like</fullName>
    </submittedName>
</protein>
<accession>A0ABM1B0E7</accession>
<sequence>MNLFHRSKSDRCPSPVSRSISSPNEESVLPNSLNNYSTGDSARVVPCNIVYYSFQTTGQFFESGTVSSQNQRNFSCNLKNSENRSLSEETPKDPRSKTIIQHNKIPRRNSPQKSPTPPALIKKRRLAANARERRRMNSLNIAFDRLREVVPSIGNDRKLSKYDTLQMAQSYITALVGILENKRSKILTVFEETKEEEEEKKEDNVERKINYRSIIITEVRPNLTFYAQHVDEGTRFEEMMAKLREELASNPPLPGSFTPKKGVLCASMFVDELV</sequence>
<evidence type="ECO:0000259" key="7">
    <source>
        <dbReference type="PROSITE" id="PS50888"/>
    </source>
</evidence>
<dbReference type="GeneID" id="106457362"/>
<evidence type="ECO:0000313" key="8">
    <source>
        <dbReference type="Proteomes" id="UP000694941"/>
    </source>
</evidence>
<evidence type="ECO:0000313" key="9">
    <source>
        <dbReference type="RefSeq" id="XP_013772228.1"/>
    </source>
</evidence>
<dbReference type="Proteomes" id="UP000694941">
    <property type="component" value="Unplaced"/>
</dbReference>
<dbReference type="Gene3D" id="2.40.50.90">
    <property type="match status" value="1"/>
</dbReference>
<evidence type="ECO:0000256" key="1">
    <source>
        <dbReference type="ARBA" id="ARBA00004123"/>
    </source>
</evidence>
<dbReference type="RefSeq" id="XP_013772228.1">
    <property type="nucleotide sequence ID" value="XM_013916774.1"/>
</dbReference>
<proteinExistence type="predicted"/>
<dbReference type="InterPro" id="IPR002999">
    <property type="entry name" value="Tudor"/>
</dbReference>
<dbReference type="PANTHER" id="PTHR19290:SF162">
    <property type="entry name" value="TRANSCRIPTION FACTOR ATOH7"/>
    <property type="match status" value="1"/>
</dbReference>
<evidence type="ECO:0000256" key="3">
    <source>
        <dbReference type="ARBA" id="ARBA00022782"/>
    </source>
</evidence>
<feature type="region of interest" description="Disordered" evidence="6">
    <location>
        <begin position="1"/>
        <end position="37"/>
    </location>
</feature>
<keyword evidence="4" id="KW-0524">Neurogenesis</keyword>
<dbReference type="SMART" id="SM00353">
    <property type="entry name" value="HLH"/>
    <property type="match status" value="1"/>
</dbReference>
<dbReference type="InterPro" id="IPR050359">
    <property type="entry name" value="bHLH_transcription_factors"/>
</dbReference>
<dbReference type="Gene3D" id="2.30.30.140">
    <property type="match status" value="1"/>
</dbReference>
<feature type="region of interest" description="Disordered" evidence="6">
    <location>
        <begin position="76"/>
        <end position="121"/>
    </location>
</feature>
<evidence type="ECO:0000256" key="4">
    <source>
        <dbReference type="ARBA" id="ARBA00022902"/>
    </source>
</evidence>
<keyword evidence="5" id="KW-0539">Nucleus</keyword>
<dbReference type="PROSITE" id="PS50888">
    <property type="entry name" value="BHLH"/>
    <property type="match status" value="1"/>
</dbReference>
<dbReference type="CDD" id="cd19715">
    <property type="entry name" value="bHLH_TS_amos_like"/>
    <property type="match status" value="1"/>
</dbReference>
<dbReference type="InterPro" id="IPR035437">
    <property type="entry name" value="SNase_OB-fold_sf"/>
</dbReference>
<feature type="compositionally biased region" description="Basic and acidic residues" evidence="6">
    <location>
        <begin position="81"/>
        <end position="96"/>
    </location>
</feature>
<keyword evidence="8" id="KW-1185">Reference proteome</keyword>
<keyword evidence="3" id="KW-0221">Differentiation</keyword>
<comment type="subcellular location">
    <subcellularLocation>
        <location evidence="1">Nucleus</location>
    </subcellularLocation>
</comment>
<evidence type="ECO:0000256" key="5">
    <source>
        <dbReference type="ARBA" id="ARBA00023242"/>
    </source>
</evidence>
<dbReference type="InterPro" id="IPR036638">
    <property type="entry name" value="HLH_DNA-bd_sf"/>
</dbReference>
<organism evidence="8 9">
    <name type="scientific">Limulus polyphemus</name>
    <name type="common">Atlantic horseshoe crab</name>
    <dbReference type="NCBI Taxonomy" id="6850"/>
    <lineage>
        <taxon>Eukaryota</taxon>
        <taxon>Metazoa</taxon>
        <taxon>Ecdysozoa</taxon>
        <taxon>Arthropoda</taxon>
        <taxon>Chelicerata</taxon>
        <taxon>Merostomata</taxon>
        <taxon>Xiphosura</taxon>
        <taxon>Limulidae</taxon>
        <taxon>Limulus</taxon>
    </lineage>
</organism>
<feature type="domain" description="BHLH" evidence="7">
    <location>
        <begin position="123"/>
        <end position="175"/>
    </location>
</feature>
<keyword evidence="2" id="KW-0217">Developmental protein</keyword>
<dbReference type="Pfam" id="PF00567">
    <property type="entry name" value="TUDOR"/>
    <property type="match status" value="1"/>
</dbReference>
<dbReference type="Gene3D" id="4.10.280.10">
    <property type="entry name" value="Helix-loop-helix DNA-binding domain"/>
    <property type="match status" value="1"/>
</dbReference>